<dbReference type="Proteomes" id="UP000078454">
    <property type="component" value="Unassembled WGS sequence"/>
</dbReference>
<keyword evidence="3" id="KW-1185">Reference proteome</keyword>
<gene>
    <name evidence="2" type="ORF">A8708_20425</name>
</gene>
<evidence type="ECO:0000313" key="3">
    <source>
        <dbReference type="Proteomes" id="UP000078454"/>
    </source>
</evidence>
<sequence length="143" mass="16369">MKLYERSMKAQLAGVCMFFFLSLVQLIINISAHSPVGFVVIFSFCLGIFLILVVIISIDLVQNDAEKMVAKVEFVEEFRIHIRKPNGKLLKLRVKAAEYEQFHGDQLVELRIAKRTSALLSIYSVEEKQKDGFQTDENQTDDL</sequence>
<dbReference type="OrthoDB" id="2617628at2"/>
<evidence type="ECO:0000256" key="1">
    <source>
        <dbReference type="SAM" id="Phobius"/>
    </source>
</evidence>
<comment type="caution">
    <text evidence="2">The sequence shown here is derived from an EMBL/GenBank/DDBJ whole genome shotgun (WGS) entry which is preliminary data.</text>
</comment>
<dbReference type="RefSeq" id="WP_068667399.1">
    <property type="nucleotide sequence ID" value="NZ_LYPB01000076.1"/>
</dbReference>
<accession>A0A198A5I6</accession>
<reference evidence="2 3" key="1">
    <citation type="submission" date="2016-05" db="EMBL/GenBank/DDBJ databases">
        <title>Paenibacillus sp. 1ZS3-15 nov., isolated from the rhizosphere soil.</title>
        <authorList>
            <person name="Zhang X.X."/>
            <person name="Zhang J."/>
        </authorList>
    </citation>
    <scope>NUCLEOTIDE SEQUENCE [LARGE SCALE GENOMIC DNA]</scope>
    <source>
        <strain evidence="2 3">1ZS3-15</strain>
    </source>
</reference>
<keyword evidence="1" id="KW-0472">Membrane</keyword>
<feature type="transmembrane region" description="Helical" evidence="1">
    <location>
        <begin position="38"/>
        <end position="61"/>
    </location>
</feature>
<organism evidence="2 3">
    <name type="scientific">Paenibacillus oryzisoli</name>
    <dbReference type="NCBI Taxonomy" id="1850517"/>
    <lineage>
        <taxon>Bacteria</taxon>
        <taxon>Bacillati</taxon>
        <taxon>Bacillota</taxon>
        <taxon>Bacilli</taxon>
        <taxon>Bacillales</taxon>
        <taxon>Paenibacillaceae</taxon>
        <taxon>Paenibacillus</taxon>
    </lineage>
</organism>
<feature type="transmembrane region" description="Helical" evidence="1">
    <location>
        <begin position="12"/>
        <end position="32"/>
    </location>
</feature>
<dbReference type="EMBL" id="LYPB01000076">
    <property type="protein sequence ID" value="OAS16385.1"/>
    <property type="molecule type" value="Genomic_DNA"/>
</dbReference>
<proteinExistence type="predicted"/>
<evidence type="ECO:0000313" key="2">
    <source>
        <dbReference type="EMBL" id="OAS16385.1"/>
    </source>
</evidence>
<protein>
    <submittedName>
        <fullName evidence="2">Uncharacterized protein</fullName>
    </submittedName>
</protein>
<dbReference type="STRING" id="1850517.A8708_20425"/>
<dbReference type="AlphaFoldDB" id="A0A198A5I6"/>
<name>A0A198A5I6_9BACL</name>
<keyword evidence="1" id="KW-0812">Transmembrane</keyword>
<keyword evidence="1" id="KW-1133">Transmembrane helix</keyword>